<dbReference type="PANTHER" id="PTHR21964">
    <property type="entry name" value="BREAST CANCER METASTASIS-SUPPRESSOR 1"/>
    <property type="match status" value="1"/>
</dbReference>
<keyword evidence="4" id="KW-0804">Transcription</keyword>
<protein>
    <submittedName>
        <fullName evidence="7">Sds3-like-domain-containing protein</fullName>
    </submittedName>
</protein>
<dbReference type="EMBL" id="MCFF01000052">
    <property type="protein sequence ID" value="ORZ05171.1"/>
    <property type="molecule type" value="Genomic_DNA"/>
</dbReference>
<dbReference type="STRING" id="64571.A0A1Y2G9Z4"/>
<keyword evidence="3" id="KW-0805">Transcription regulation</keyword>
<dbReference type="Pfam" id="PF08598">
    <property type="entry name" value="Sds3"/>
    <property type="match status" value="1"/>
</dbReference>
<organism evidence="7 8">
    <name type="scientific">Lobosporangium transversale</name>
    <dbReference type="NCBI Taxonomy" id="64571"/>
    <lineage>
        <taxon>Eukaryota</taxon>
        <taxon>Fungi</taxon>
        <taxon>Fungi incertae sedis</taxon>
        <taxon>Mucoromycota</taxon>
        <taxon>Mortierellomycotina</taxon>
        <taxon>Mortierellomycetes</taxon>
        <taxon>Mortierellales</taxon>
        <taxon>Mortierellaceae</taxon>
        <taxon>Lobosporangium</taxon>
    </lineage>
</organism>
<feature type="compositionally biased region" description="Acidic residues" evidence="6">
    <location>
        <begin position="301"/>
        <end position="319"/>
    </location>
</feature>
<feature type="compositionally biased region" description="Basic and acidic residues" evidence="6">
    <location>
        <begin position="59"/>
        <end position="72"/>
    </location>
</feature>
<evidence type="ECO:0000256" key="1">
    <source>
        <dbReference type="ARBA" id="ARBA00004123"/>
    </source>
</evidence>
<gene>
    <name evidence="7" type="ORF">BCR41DRAFT_389711</name>
</gene>
<sequence>MKGGSKDKTLVPFKEKQDQDPIQQTTQDKRLEGTNKKEKPVEDKVVTSSRNSNESDAGTDGHDHSPNGKKVDSIASWDLTKSIPNANKKENDVEINSVSAQAVDLDTPMAEAPFTSEKNGLSGMGEKINQEDLDGALLDGALDDYDDLDQDTEDTEVGNGEDDFSDDDDDDDDDDGFSNPSDRINSAGKPNMNNVKLEDHDMDTADEGTDQDHKSSIAAHSEDSDSDLPELEESDNEHEDEEDDGDADGEGADGDDEEPEDEDDNDEPAKKVNEVRKETSFTQKPVLNRPSAADELKDSGDDLSDLSEFDDTDDSDEDDHMLEVKSVNKESIANIPATAPAMTAAGNAKQVTGGRKRPSQEPVKEVTKQGEVDTVKEEGKRDGENEEEGRKEGSNGRVRLNEKKISDVNEAHHTDKESGSEVPEEEEEEEKPADEEEEEDLETKQRHKDALEALTSIEIEFANLRDKMYEERMTELDREVEMINAGTHPELSSLMQEIEQKREQRLRFAGMGKKYLIDIAQSAYQVAEYRAHCTFQSARRTTRSDMVRALGKKQQMMMMELTLSSGTHKRNVIDDKATLVRARKMRRAEADELRVVVERCGFPTSSKLRPISNSELDNDFTAMGLARPVLPVNSTEQSTNSSYTLGHMPPSMPIPLSSMPSRSTSNTRWPNPMDHPPQNIPQPGSRPEVEIYLDGSRCMIDGIWYKPNDAVVVLDAAIGQYSAKYLYVATDEIILQRTDGSKTKLHLGLFRGRKLCMQPRQ</sequence>
<keyword evidence="5" id="KW-0539">Nucleus</keyword>
<proteinExistence type="predicted"/>
<dbReference type="GO" id="GO:0005654">
    <property type="term" value="C:nucleoplasm"/>
    <property type="evidence" value="ECO:0007669"/>
    <property type="project" value="UniProtKB-ARBA"/>
</dbReference>
<feature type="compositionally biased region" description="Basic and acidic residues" evidence="6">
    <location>
        <begin position="27"/>
        <end position="45"/>
    </location>
</feature>
<dbReference type="AlphaFoldDB" id="A0A1Y2G9Z4"/>
<evidence type="ECO:0000256" key="4">
    <source>
        <dbReference type="ARBA" id="ARBA00023163"/>
    </source>
</evidence>
<feature type="compositionally biased region" description="Basic and acidic residues" evidence="6">
    <location>
        <begin position="358"/>
        <end position="419"/>
    </location>
</feature>
<dbReference type="Proteomes" id="UP000193648">
    <property type="component" value="Unassembled WGS sequence"/>
</dbReference>
<feature type="region of interest" description="Disordered" evidence="6">
    <location>
        <begin position="333"/>
        <end position="446"/>
    </location>
</feature>
<keyword evidence="2" id="KW-0678">Repressor</keyword>
<evidence type="ECO:0000313" key="7">
    <source>
        <dbReference type="EMBL" id="ORZ05171.1"/>
    </source>
</evidence>
<feature type="compositionally biased region" description="Acidic residues" evidence="6">
    <location>
        <begin position="141"/>
        <end position="176"/>
    </location>
</feature>
<accession>A0A1Y2G9Z4</accession>
<feature type="compositionally biased region" description="Acidic residues" evidence="6">
    <location>
        <begin position="224"/>
        <end position="266"/>
    </location>
</feature>
<feature type="region of interest" description="Disordered" evidence="6">
    <location>
        <begin position="104"/>
        <end position="319"/>
    </location>
</feature>
<dbReference type="GO" id="GO:0010468">
    <property type="term" value="P:regulation of gene expression"/>
    <property type="evidence" value="ECO:0007669"/>
    <property type="project" value="UniProtKB-ARBA"/>
</dbReference>
<dbReference type="SMART" id="SM01401">
    <property type="entry name" value="Sds3"/>
    <property type="match status" value="1"/>
</dbReference>
<evidence type="ECO:0000313" key="8">
    <source>
        <dbReference type="Proteomes" id="UP000193648"/>
    </source>
</evidence>
<name>A0A1Y2G9Z4_9FUNG</name>
<evidence type="ECO:0000256" key="2">
    <source>
        <dbReference type="ARBA" id="ARBA00022491"/>
    </source>
</evidence>
<dbReference type="Gene3D" id="1.20.5.1500">
    <property type="match status" value="1"/>
</dbReference>
<dbReference type="InterPro" id="IPR013907">
    <property type="entry name" value="Sds3"/>
</dbReference>
<dbReference type="RefSeq" id="XP_021876946.1">
    <property type="nucleotide sequence ID" value="XM_022028151.1"/>
</dbReference>
<feature type="compositionally biased region" description="Polar residues" evidence="6">
    <location>
        <begin position="46"/>
        <end position="56"/>
    </location>
</feature>
<evidence type="ECO:0000256" key="5">
    <source>
        <dbReference type="ARBA" id="ARBA00023242"/>
    </source>
</evidence>
<feature type="compositionally biased region" description="Low complexity" evidence="6">
    <location>
        <begin position="333"/>
        <end position="348"/>
    </location>
</feature>
<feature type="region of interest" description="Disordered" evidence="6">
    <location>
        <begin position="1"/>
        <end position="76"/>
    </location>
</feature>
<feature type="compositionally biased region" description="Basic and acidic residues" evidence="6">
    <location>
        <begin position="1"/>
        <end position="19"/>
    </location>
</feature>
<dbReference type="GeneID" id="33569994"/>
<comment type="caution">
    <text evidence="7">The sequence shown here is derived from an EMBL/GenBank/DDBJ whole genome shotgun (WGS) entry which is preliminary data.</text>
</comment>
<dbReference type="InParanoid" id="A0A1Y2G9Z4"/>
<keyword evidence="8" id="KW-1185">Reference proteome</keyword>
<evidence type="ECO:0000256" key="3">
    <source>
        <dbReference type="ARBA" id="ARBA00023015"/>
    </source>
</evidence>
<comment type="subcellular location">
    <subcellularLocation>
        <location evidence="1">Nucleus</location>
    </subcellularLocation>
</comment>
<feature type="compositionally biased region" description="Basic and acidic residues" evidence="6">
    <location>
        <begin position="210"/>
        <end position="223"/>
    </location>
</feature>
<feature type="compositionally biased region" description="Acidic residues" evidence="6">
    <location>
        <begin position="422"/>
        <end position="441"/>
    </location>
</feature>
<reference evidence="7 8" key="1">
    <citation type="submission" date="2016-07" db="EMBL/GenBank/DDBJ databases">
        <title>Pervasive Adenine N6-methylation of Active Genes in Fungi.</title>
        <authorList>
            <consortium name="DOE Joint Genome Institute"/>
            <person name="Mondo S.J."/>
            <person name="Dannebaum R.O."/>
            <person name="Kuo R.C."/>
            <person name="Labutti K."/>
            <person name="Haridas S."/>
            <person name="Kuo A."/>
            <person name="Salamov A."/>
            <person name="Ahrendt S.R."/>
            <person name="Lipzen A."/>
            <person name="Sullivan W."/>
            <person name="Andreopoulos W.B."/>
            <person name="Clum A."/>
            <person name="Lindquist E."/>
            <person name="Daum C."/>
            <person name="Ramamoorthy G.K."/>
            <person name="Gryganskyi A."/>
            <person name="Culley D."/>
            <person name="Magnuson J.K."/>
            <person name="James T.Y."/>
            <person name="O'Malley M.A."/>
            <person name="Stajich J.E."/>
            <person name="Spatafora J.W."/>
            <person name="Visel A."/>
            <person name="Grigoriev I.V."/>
        </authorList>
    </citation>
    <scope>NUCLEOTIDE SEQUENCE [LARGE SCALE GENOMIC DNA]</scope>
    <source>
        <strain evidence="7 8">NRRL 3116</strain>
    </source>
</reference>
<feature type="compositionally biased region" description="Basic and acidic residues" evidence="6">
    <location>
        <begin position="267"/>
        <end position="279"/>
    </location>
</feature>
<evidence type="ECO:0000256" key="6">
    <source>
        <dbReference type="SAM" id="MobiDB-lite"/>
    </source>
</evidence>
<dbReference type="OrthoDB" id="20886at2759"/>